<dbReference type="RefSeq" id="WP_263341464.1">
    <property type="nucleotide sequence ID" value="NZ_JAGSYH010000007.1"/>
</dbReference>
<gene>
    <name evidence="1" type="ORF">ACFPT7_13380</name>
</gene>
<reference evidence="2" key="1">
    <citation type="journal article" date="2019" name="Int. J. Syst. Evol. Microbiol.">
        <title>The Global Catalogue of Microorganisms (GCM) 10K type strain sequencing project: providing services to taxonomists for standard genome sequencing and annotation.</title>
        <authorList>
            <consortium name="The Broad Institute Genomics Platform"/>
            <consortium name="The Broad Institute Genome Sequencing Center for Infectious Disease"/>
            <person name="Wu L."/>
            <person name="Ma J."/>
        </authorList>
    </citation>
    <scope>NUCLEOTIDE SEQUENCE [LARGE SCALE GENOMIC DNA]</scope>
    <source>
        <strain evidence="2">JCM 4087</strain>
    </source>
</reference>
<organism evidence="1 2">
    <name type="scientific">Acidicapsa dinghuensis</name>
    <dbReference type="NCBI Taxonomy" id="2218256"/>
    <lineage>
        <taxon>Bacteria</taxon>
        <taxon>Pseudomonadati</taxon>
        <taxon>Acidobacteriota</taxon>
        <taxon>Terriglobia</taxon>
        <taxon>Terriglobales</taxon>
        <taxon>Acidobacteriaceae</taxon>
        <taxon>Acidicapsa</taxon>
    </lineage>
</organism>
<proteinExistence type="predicted"/>
<accession>A0ABW1EJ43</accession>
<evidence type="ECO:0000313" key="2">
    <source>
        <dbReference type="Proteomes" id="UP001596091"/>
    </source>
</evidence>
<dbReference type="EMBL" id="JBHSPH010000004">
    <property type="protein sequence ID" value="MFC5863290.1"/>
    <property type="molecule type" value="Genomic_DNA"/>
</dbReference>
<name>A0ABW1EJ43_9BACT</name>
<sequence length="56" mass="6735">MSIEFVTPKKPQEIRQLREELPGNWYNYESSETTLNRQHVSHWLANLEVSENSFDR</sequence>
<dbReference type="Proteomes" id="UP001596091">
    <property type="component" value="Unassembled WGS sequence"/>
</dbReference>
<comment type="caution">
    <text evidence="1">The sequence shown here is derived from an EMBL/GenBank/DDBJ whole genome shotgun (WGS) entry which is preliminary data.</text>
</comment>
<protein>
    <submittedName>
        <fullName evidence="1">Uncharacterized protein</fullName>
    </submittedName>
</protein>
<evidence type="ECO:0000313" key="1">
    <source>
        <dbReference type="EMBL" id="MFC5863290.1"/>
    </source>
</evidence>
<keyword evidence="2" id="KW-1185">Reference proteome</keyword>